<feature type="transmembrane region" description="Helical" evidence="1">
    <location>
        <begin position="324"/>
        <end position="347"/>
    </location>
</feature>
<dbReference type="EMBL" id="JABMIG020000116">
    <property type="protein sequence ID" value="KAL3791262.1"/>
    <property type="molecule type" value="Genomic_DNA"/>
</dbReference>
<sequence length="366" mass="38833">MVAAFCTVFILVLATLFECGHSQSATAFPGSQIDAANTSLIVTSEPSPRPSGVDLNEMDFGGSNVTFKDNATQPSTPTEVEVTSTSISINVSSTPSLRPSAAGLDKAGDEATNITASDEASPHSNLSFASPIVQVTPTPVPTVSGSWSSSTDDLLAILSGSSPGSSLTVEAVVFFTFPDNSTWNESRVDEVSTAVQEFLGSQANFSGVPVTVGVTPGDVYGVLSPDGTNGERTVAVTLTITVPWIEMGLIDEYTLQLLLEQSISESKSALVESLSNAFDYDFDANGVKVSFIVLLTPPTSTPTYAPTTAAAFNEIKRKRRIRSWIFISIFWVIVLMCFALENGLCAYKSWHANRDQYGTVNAGHLD</sequence>
<dbReference type="AlphaFoldDB" id="A0ABD3PTE8"/>
<evidence type="ECO:0000256" key="2">
    <source>
        <dbReference type="SAM" id="SignalP"/>
    </source>
</evidence>
<protein>
    <recommendedName>
        <fullName evidence="5">SEA domain-containing protein</fullName>
    </recommendedName>
</protein>
<feature type="chain" id="PRO_5044751582" description="SEA domain-containing protein" evidence="2">
    <location>
        <begin position="23"/>
        <end position="366"/>
    </location>
</feature>
<keyword evidence="1" id="KW-0812">Transmembrane</keyword>
<keyword evidence="1" id="KW-1133">Transmembrane helix</keyword>
<proteinExistence type="predicted"/>
<keyword evidence="4" id="KW-1185">Reference proteome</keyword>
<comment type="caution">
    <text evidence="3">The sequence shown here is derived from an EMBL/GenBank/DDBJ whole genome shotgun (WGS) entry which is preliminary data.</text>
</comment>
<gene>
    <name evidence="3" type="ORF">HJC23_000879</name>
</gene>
<keyword evidence="1" id="KW-0472">Membrane</keyword>
<organism evidence="3 4">
    <name type="scientific">Cyclotella cryptica</name>
    <dbReference type="NCBI Taxonomy" id="29204"/>
    <lineage>
        <taxon>Eukaryota</taxon>
        <taxon>Sar</taxon>
        <taxon>Stramenopiles</taxon>
        <taxon>Ochrophyta</taxon>
        <taxon>Bacillariophyta</taxon>
        <taxon>Coscinodiscophyceae</taxon>
        <taxon>Thalassiosirophycidae</taxon>
        <taxon>Stephanodiscales</taxon>
        <taxon>Stephanodiscaceae</taxon>
        <taxon>Cyclotella</taxon>
    </lineage>
</organism>
<evidence type="ECO:0000313" key="4">
    <source>
        <dbReference type="Proteomes" id="UP001516023"/>
    </source>
</evidence>
<keyword evidence="2" id="KW-0732">Signal</keyword>
<name>A0ABD3PTE8_9STRA</name>
<accession>A0ABD3PTE8</accession>
<dbReference type="Proteomes" id="UP001516023">
    <property type="component" value="Unassembled WGS sequence"/>
</dbReference>
<evidence type="ECO:0008006" key="5">
    <source>
        <dbReference type="Google" id="ProtNLM"/>
    </source>
</evidence>
<feature type="signal peptide" evidence="2">
    <location>
        <begin position="1"/>
        <end position="22"/>
    </location>
</feature>
<reference evidence="3 4" key="1">
    <citation type="journal article" date="2020" name="G3 (Bethesda)">
        <title>Improved Reference Genome for Cyclotella cryptica CCMP332, a Model for Cell Wall Morphogenesis, Salinity Adaptation, and Lipid Production in Diatoms (Bacillariophyta).</title>
        <authorList>
            <person name="Roberts W.R."/>
            <person name="Downey K.M."/>
            <person name="Ruck E.C."/>
            <person name="Traller J.C."/>
            <person name="Alverson A.J."/>
        </authorList>
    </citation>
    <scope>NUCLEOTIDE SEQUENCE [LARGE SCALE GENOMIC DNA]</scope>
    <source>
        <strain evidence="3 4">CCMP332</strain>
    </source>
</reference>
<evidence type="ECO:0000256" key="1">
    <source>
        <dbReference type="SAM" id="Phobius"/>
    </source>
</evidence>
<evidence type="ECO:0000313" key="3">
    <source>
        <dbReference type="EMBL" id="KAL3791262.1"/>
    </source>
</evidence>